<evidence type="ECO:0000256" key="3">
    <source>
        <dbReference type="ARBA" id="ARBA00012219"/>
    </source>
</evidence>
<dbReference type="Gene3D" id="3.30.1300.10">
    <property type="entry name" value="Pantoate-beta-alanine ligase, C-terminal domain"/>
    <property type="match status" value="1"/>
</dbReference>
<dbReference type="CDD" id="cd00560">
    <property type="entry name" value="PanC"/>
    <property type="match status" value="1"/>
</dbReference>
<dbReference type="PANTHER" id="PTHR21299:SF1">
    <property type="entry name" value="PANTOATE--BETA-ALANINE LIGASE"/>
    <property type="match status" value="1"/>
</dbReference>
<sequence length="328" mass="36613">MAAREPEIIREKDEMRRWSRAVRAQGKTIGFVPTMGYLHKGHLTLVKEARKHADLIVVSVYVNPAQFAVSEDLSIYPSDFNGDLKKLMSVPGGVDAVFNPFDLYDYGSGRNGGEERETGGRREKVEVSCVDERGGGHETWVRVERLEKGLCGKSRPVFFRGVATVVTKLFNIVEPDVAVFGKKDYQQWRIICKLVQDLDFGIQIIGAEVVREDDGLAMSSRNVYLSPDERQKALSINRSLSMAKLAAERGQVSSEELQNSVIQAIEEAGGKVDYAEVRLSSLILLRTQFGMQSILPSIMDCHLPLKDVFACFFTFVMFLSLSGEMCTS</sequence>
<evidence type="ECO:0000256" key="6">
    <source>
        <dbReference type="ARBA" id="ARBA00022598"/>
    </source>
</evidence>
<evidence type="ECO:0000256" key="12">
    <source>
        <dbReference type="ARBA" id="ARBA00048258"/>
    </source>
</evidence>
<evidence type="ECO:0000256" key="7">
    <source>
        <dbReference type="ARBA" id="ARBA00022655"/>
    </source>
</evidence>
<dbReference type="InterPro" id="IPR014729">
    <property type="entry name" value="Rossmann-like_a/b/a_fold"/>
</dbReference>
<keyword evidence="6 13" id="KW-0436">Ligase</keyword>
<dbReference type="Pfam" id="PF02569">
    <property type="entry name" value="Pantoate_ligase"/>
    <property type="match status" value="1"/>
</dbReference>
<keyword evidence="5" id="KW-0963">Cytoplasm</keyword>
<proteinExistence type="inferred from homology"/>
<dbReference type="GO" id="GO:0005524">
    <property type="term" value="F:ATP binding"/>
    <property type="evidence" value="ECO:0007669"/>
    <property type="project" value="UniProtKB-KW"/>
</dbReference>
<reference evidence="13" key="2">
    <citation type="submission" date="2020-07" db="EMBL/GenBank/DDBJ databases">
        <authorList>
            <person name="Vera ALvarez R."/>
            <person name="Arias-Moreno D.M."/>
            <person name="Jimenez-Jacinto V."/>
            <person name="Jimenez-Bremont J.F."/>
            <person name="Swaminathan K."/>
            <person name="Moose S.P."/>
            <person name="Guerrero-Gonzalez M.L."/>
            <person name="Marino-Ramirez L."/>
            <person name="Landsman D."/>
            <person name="Rodriguez-Kessler M."/>
            <person name="Delgado-Sanchez P."/>
        </authorList>
    </citation>
    <scope>NUCLEOTIDE SEQUENCE</scope>
    <source>
        <tissue evidence="13">Cladode</tissue>
    </source>
</reference>
<dbReference type="Gene3D" id="3.40.50.620">
    <property type="entry name" value="HUPs"/>
    <property type="match status" value="1"/>
</dbReference>
<dbReference type="GO" id="GO:0004592">
    <property type="term" value="F:pantoate-beta-alanine ligase activity"/>
    <property type="evidence" value="ECO:0007669"/>
    <property type="project" value="UniProtKB-EC"/>
</dbReference>
<keyword evidence="9" id="KW-0067">ATP-binding</keyword>
<keyword evidence="8" id="KW-0547">Nucleotide-binding</keyword>
<comment type="catalytic activity">
    <reaction evidence="12">
        <text>(R)-pantoate + beta-alanine + ATP = (R)-pantothenate + AMP + diphosphate + H(+)</text>
        <dbReference type="Rhea" id="RHEA:10912"/>
        <dbReference type="ChEBI" id="CHEBI:15378"/>
        <dbReference type="ChEBI" id="CHEBI:15980"/>
        <dbReference type="ChEBI" id="CHEBI:29032"/>
        <dbReference type="ChEBI" id="CHEBI:30616"/>
        <dbReference type="ChEBI" id="CHEBI:33019"/>
        <dbReference type="ChEBI" id="CHEBI:57966"/>
        <dbReference type="ChEBI" id="CHEBI:456215"/>
        <dbReference type="EC" id="6.3.2.1"/>
    </reaction>
</comment>
<dbReference type="EMBL" id="GISG01282132">
    <property type="protein sequence ID" value="MBA4679044.1"/>
    <property type="molecule type" value="Transcribed_RNA"/>
</dbReference>
<evidence type="ECO:0000256" key="4">
    <source>
        <dbReference type="ARBA" id="ARBA00015647"/>
    </source>
</evidence>
<reference evidence="13" key="1">
    <citation type="journal article" date="2013" name="J. Plant Res.">
        <title>Effect of fungi and light on seed germination of three Opuntia species from semiarid lands of central Mexico.</title>
        <authorList>
            <person name="Delgado-Sanchez P."/>
            <person name="Jimenez-Bremont J.F."/>
            <person name="Guerrero-Gonzalez Mde L."/>
            <person name="Flores J."/>
        </authorList>
    </citation>
    <scope>NUCLEOTIDE SEQUENCE</scope>
    <source>
        <tissue evidence="13">Cladode</tissue>
    </source>
</reference>
<dbReference type="InterPro" id="IPR042176">
    <property type="entry name" value="Pantoate_ligase_C"/>
</dbReference>
<dbReference type="GO" id="GO:0005829">
    <property type="term" value="C:cytosol"/>
    <property type="evidence" value="ECO:0007669"/>
    <property type="project" value="TreeGrafter"/>
</dbReference>
<dbReference type="InterPro" id="IPR004821">
    <property type="entry name" value="Cyt_trans-like"/>
</dbReference>
<evidence type="ECO:0000256" key="10">
    <source>
        <dbReference type="ARBA" id="ARBA00029902"/>
    </source>
</evidence>
<keyword evidence="7" id="KW-0566">Pantothenate biosynthesis</keyword>
<dbReference type="AlphaFoldDB" id="A0A7C9FPG6"/>
<comment type="similarity">
    <text evidence="2">Belongs to the pantothenate synthetase family.</text>
</comment>
<evidence type="ECO:0000256" key="8">
    <source>
        <dbReference type="ARBA" id="ARBA00022741"/>
    </source>
</evidence>
<dbReference type="GO" id="GO:0015940">
    <property type="term" value="P:pantothenate biosynthetic process"/>
    <property type="evidence" value="ECO:0007669"/>
    <property type="project" value="UniProtKB-UniPathway"/>
</dbReference>
<evidence type="ECO:0000256" key="1">
    <source>
        <dbReference type="ARBA" id="ARBA00004990"/>
    </source>
</evidence>
<evidence type="ECO:0000256" key="5">
    <source>
        <dbReference type="ARBA" id="ARBA00022490"/>
    </source>
</evidence>
<accession>A0A7C9FPG6</accession>
<organism evidence="13">
    <name type="scientific">Opuntia streptacantha</name>
    <name type="common">Prickly pear cactus</name>
    <name type="synonym">Opuntia cardona</name>
    <dbReference type="NCBI Taxonomy" id="393608"/>
    <lineage>
        <taxon>Eukaryota</taxon>
        <taxon>Viridiplantae</taxon>
        <taxon>Streptophyta</taxon>
        <taxon>Embryophyta</taxon>
        <taxon>Tracheophyta</taxon>
        <taxon>Spermatophyta</taxon>
        <taxon>Magnoliopsida</taxon>
        <taxon>eudicotyledons</taxon>
        <taxon>Gunneridae</taxon>
        <taxon>Pentapetalae</taxon>
        <taxon>Caryophyllales</taxon>
        <taxon>Cactineae</taxon>
        <taxon>Cactaceae</taxon>
        <taxon>Opuntioideae</taxon>
        <taxon>Opuntia</taxon>
    </lineage>
</organism>
<evidence type="ECO:0000313" key="13">
    <source>
        <dbReference type="EMBL" id="MBA4679044.1"/>
    </source>
</evidence>
<evidence type="ECO:0000256" key="11">
    <source>
        <dbReference type="ARBA" id="ARBA00032806"/>
    </source>
</evidence>
<comment type="pathway">
    <text evidence="1">Cofactor biosynthesis; (R)-pantothenate biosynthesis; (R)-pantothenate from (R)-pantoate and beta-alanine: step 1/1.</text>
</comment>
<dbReference type="UniPathway" id="UPA00028">
    <property type="reaction ID" value="UER00005"/>
</dbReference>
<dbReference type="SUPFAM" id="SSF52374">
    <property type="entry name" value="Nucleotidylyl transferase"/>
    <property type="match status" value="1"/>
</dbReference>
<dbReference type="FunFam" id="3.40.50.620:FF:000160">
    <property type="entry name" value="Pantoate--beta-alanine ligase"/>
    <property type="match status" value="1"/>
</dbReference>
<dbReference type="PANTHER" id="PTHR21299">
    <property type="entry name" value="CYTIDYLATE KINASE/PANTOATE-BETA-ALANINE LIGASE"/>
    <property type="match status" value="1"/>
</dbReference>
<evidence type="ECO:0000256" key="2">
    <source>
        <dbReference type="ARBA" id="ARBA00009256"/>
    </source>
</evidence>
<dbReference type="NCBIfam" id="TIGR00125">
    <property type="entry name" value="cyt_tran_rel"/>
    <property type="match status" value="1"/>
</dbReference>
<dbReference type="InterPro" id="IPR003721">
    <property type="entry name" value="Pantoate_ligase"/>
</dbReference>
<dbReference type="HAMAP" id="MF_00158">
    <property type="entry name" value="PanC"/>
    <property type="match status" value="1"/>
</dbReference>
<dbReference type="NCBIfam" id="TIGR00018">
    <property type="entry name" value="panC"/>
    <property type="match status" value="1"/>
</dbReference>
<protein>
    <recommendedName>
        <fullName evidence="4">Pantoate--beta-alanine ligase</fullName>
        <ecNumber evidence="3">6.3.2.1</ecNumber>
    </recommendedName>
    <alternativeName>
        <fullName evidence="11">Pantoate-activating enzyme</fullName>
    </alternativeName>
    <alternativeName>
        <fullName evidence="10">Pantothenate synthetase</fullName>
    </alternativeName>
</protein>
<evidence type="ECO:0000256" key="9">
    <source>
        <dbReference type="ARBA" id="ARBA00022840"/>
    </source>
</evidence>
<dbReference type="EC" id="6.3.2.1" evidence="3"/>
<name>A0A7C9FPG6_OPUST</name>